<evidence type="ECO:0000259" key="8">
    <source>
        <dbReference type="PROSITE" id="PS51007"/>
    </source>
</evidence>
<feature type="transmembrane region" description="Helical" evidence="7">
    <location>
        <begin position="7"/>
        <end position="30"/>
    </location>
</feature>
<evidence type="ECO:0000256" key="4">
    <source>
        <dbReference type="ARBA" id="ARBA00022982"/>
    </source>
</evidence>
<dbReference type="SUPFAM" id="SSF46626">
    <property type="entry name" value="Cytochrome c"/>
    <property type="match status" value="1"/>
</dbReference>
<dbReference type="InterPro" id="IPR009056">
    <property type="entry name" value="Cyt_c-like_dom"/>
</dbReference>
<proteinExistence type="predicted"/>
<sequence>MSKSNSTYFGTSVAVLVAVVVLVGAVYKVFVGAPPQAPMDDQAVAERLKPMGEVTVAAAPAPAAEAPAGESAAPAEAAPAATETAAAAPAAASGAAAGEAIYNKACIACHAAGVAGAPKLGDAAAWEPRIAKGIDALLQSAINGLNAMPPRGTCMDCSDDDLRNGIEFMISKAQ</sequence>
<evidence type="ECO:0000256" key="3">
    <source>
        <dbReference type="ARBA" id="ARBA00022723"/>
    </source>
</evidence>
<dbReference type="PRINTS" id="PR00607">
    <property type="entry name" value="CYTCHROMECIE"/>
</dbReference>
<dbReference type="GO" id="GO:0009055">
    <property type="term" value="F:electron transfer activity"/>
    <property type="evidence" value="ECO:0007669"/>
    <property type="project" value="InterPro"/>
</dbReference>
<dbReference type="PANTHER" id="PTHR40942">
    <property type="match status" value="1"/>
</dbReference>
<gene>
    <name evidence="9" type="ORF">DFQ59_10125</name>
</gene>
<name>A0A369CHH8_9GAMM</name>
<protein>
    <submittedName>
        <fullName evidence="9">Cytochrome c5</fullName>
    </submittedName>
</protein>
<dbReference type="Gene3D" id="1.10.760.10">
    <property type="entry name" value="Cytochrome c-like domain"/>
    <property type="match status" value="1"/>
</dbReference>
<keyword evidence="7" id="KW-0472">Membrane</keyword>
<reference evidence="9 10" key="1">
    <citation type="submission" date="2018-07" db="EMBL/GenBank/DDBJ databases">
        <title>Genomic Encyclopedia of Type Strains, Phase IV (KMG-IV): sequencing the most valuable type-strain genomes for metagenomic binning, comparative biology and taxonomic classification.</title>
        <authorList>
            <person name="Goeker M."/>
        </authorList>
    </citation>
    <scope>NUCLEOTIDE SEQUENCE [LARGE SCALE GENOMIC DNA]</scope>
    <source>
        <strain evidence="9 10">DSM 26407</strain>
    </source>
</reference>
<evidence type="ECO:0000256" key="2">
    <source>
        <dbReference type="ARBA" id="ARBA00022617"/>
    </source>
</evidence>
<evidence type="ECO:0000256" key="6">
    <source>
        <dbReference type="PROSITE-ProRule" id="PRU00433"/>
    </source>
</evidence>
<keyword evidence="7" id="KW-0812">Transmembrane</keyword>
<accession>A0A369CHH8</accession>
<dbReference type="Proteomes" id="UP000252707">
    <property type="component" value="Unassembled WGS sequence"/>
</dbReference>
<keyword evidence="4" id="KW-0249">Electron transport</keyword>
<dbReference type="PROSITE" id="PS51007">
    <property type="entry name" value="CYTC"/>
    <property type="match status" value="1"/>
</dbReference>
<dbReference type="EMBL" id="QPJY01000001">
    <property type="protein sequence ID" value="RCX32728.1"/>
    <property type="molecule type" value="Genomic_DNA"/>
</dbReference>
<comment type="caution">
    <text evidence="9">The sequence shown here is derived from an EMBL/GenBank/DDBJ whole genome shotgun (WGS) entry which is preliminary data.</text>
</comment>
<dbReference type="InterPro" id="IPR002323">
    <property type="entry name" value="Cyt_CIE"/>
</dbReference>
<dbReference type="InterPro" id="IPR036909">
    <property type="entry name" value="Cyt_c-like_dom_sf"/>
</dbReference>
<evidence type="ECO:0000256" key="5">
    <source>
        <dbReference type="ARBA" id="ARBA00023004"/>
    </source>
</evidence>
<evidence type="ECO:0000313" key="10">
    <source>
        <dbReference type="Proteomes" id="UP000252707"/>
    </source>
</evidence>
<keyword evidence="2 6" id="KW-0349">Heme</keyword>
<keyword evidence="1" id="KW-0813">Transport</keyword>
<keyword evidence="10" id="KW-1185">Reference proteome</keyword>
<dbReference type="AlphaFoldDB" id="A0A369CHH8"/>
<dbReference type="PANTHER" id="PTHR40942:SF2">
    <property type="entry name" value="CYTOCHROME-RELATED"/>
    <property type="match status" value="1"/>
</dbReference>
<organism evidence="9 10">
    <name type="scientific">Thioalbus denitrificans</name>
    <dbReference type="NCBI Taxonomy" id="547122"/>
    <lineage>
        <taxon>Bacteria</taxon>
        <taxon>Pseudomonadati</taxon>
        <taxon>Pseudomonadota</taxon>
        <taxon>Gammaproteobacteria</taxon>
        <taxon>Chromatiales</taxon>
        <taxon>Ectothiorhodospiraceae</taxon>
        <taxon>Thioalbus</taxon>
    </lineage>
</organism>
<evidence type="ECO:0000256" key="7">
    <source>
        <dbReference type="SAM" id="Phobius"/>
    </source>
</evidence>
<keyword evidence="7" id="KW-1133">Transmembrane helix</keyword>
<keyword evidence="3 6" id="KW-0479">Metal-binding</keyword>
<keyword evidence="5 6" id="KW-0408">Iron</keyword>
<evidence type="ECO:0000256" key="1">
    <source>
        <dbReference type="ARBA" id="ARBA00022448"/>
    </source>
</evidence>
<feature type="domain" description="Cytochrome c" evidence="8">
    <location>
        <begin position="93"/>
        <end position="173"/>
    </location>
</feature>
<evidence type="ECO:0000313" key="9">
    <source>
        <dbReference type="EMBL" id="RCX32728.1"/>
    </source>
</evidence>
<dbReference type="Pfam" id="PF13442">
    <property type="entry name" value="Cytochrome_CBB3"/>
    <property type="match status" value="1"/>
</dbReference>
<dbReference type="GO" id="GO:0005506">
    <property type="term" value="F:iron ion binding"/>
    <property type="evidence" value="ECO:0007669"/>
    <property type="project" value="InterPro"/>
</dbReference>
<dbReference type="GO" id="GO:0020037">
    <property type="term" value="F:heme binding"/>
    <property type="evidence" value="ECO:0007669"/>
    <property type="project" value="InterPro"/>
</dbReference>